<evidence type="ECO:0000313" key="4">
    <source>
        <dbReference type="Proteomes" id="UP000241690"/>
    </source>
</evidence>
<dbReference type="GeneID" id="36628596"/>
<dbReference type="RefSeq" id="XP_024768330.1">
    <property type="nucleotide sequence ID" value="XM_024920027.1"/>
</dbReference>
<sequence length="58" mass="6540">MPMIYGEGRNAFTRLQEEIVKQTQDDSLFAWRVSEESASEGPYRGLFASSPKELASEV</sequence>
<evidence type="ECO:0000256" key="1">
    <source>
        <dbReference type="SAM" id="MobiDB-lite"/>
    </source>
</evidence>
<feature type="region of interest" description="Disordered" evidence="1">
    <location>
        <begin position="35"/>
        <end position="58"/>
    </location>
</feature>
<evidence type="ECO:0000259" key="2">
    <source>
        <dbReference type="Pfam" id="PF26640"/>
    </source>
</evidence>
<dbReference type="STRING" id="983964.A0A2T3ZV98"/>
<dbReference type="PANTHER" id="PTHR10622">
    <property type="entry name" value="HET DOMAIN-CONTAINING PROTEIN"/>
    <property type="match status" value="1"/>
</dbReference>
<gene>
    <name evidence="3" type="ORF">M431DRAFT_513460</name>
</gene>
<evidence type="ECO:0000313" key="3">
    <source>
        <dbReference type="EMBL" id="PTB48653.1"/>
    </source>
</evidence>
<dbReference type="EMBL" id="KZ679697">
    <property type="protein sequence ID" value="PTB48653.1"/>
    <property type="molecule type" value="Genomic_DNA"/>
</dbReference>
<keyword evidence="4" id="KW-1185">Reference proteome</keyword>
<dbReference type="AlphaFoldDB" id="A0A2T3ZV98"/>
<accession>A0A2T3ZV98</accession>
<organism evidence="3 4">
    <name type="scientific">Trichoderma harzianum CBS 226.95</name>
    <dbReference type="NCBI Taxonomy" id="983964"/>
    <lineage>
        <taxon>Eukaryota</taxon>
        <taxon>Fungi</taxon>
        <taxon>Dikarya</taxon>
        <taxon>Ascomycota</taxon>
        <taxon>Pezizomycotina</taxon>
        <taxon>Sordariomycetes</taxon>
        <taxon>Hypocreomycetidae</taxon>
        <taxon>Hypocreales</taxon>
        <taxon>Hypocreaceae</taxon>
        <taxon>Trichoderma</taxon>
    </lineage>
</organism>
<dbReference type="Pfam" id="PF26640">
    <property type="entry name" value="DUF8212"/>
    <property type="match status" value="1"/>
</dbReference>
<dbReference type="InterPro" id="IPR058525">
    <property type="entry name" value="DUF8212"/>
</dbReference>
<feature type="domain" description="DUF8212" evidence="2">
    <location>
        <begin position="10"/>
        <end position="37"/>
    </location>
</feature>
<dbReference type="PANTHER" id="PTHR10622:SF12">
    <property type="entry name" value="HET DOMAIN-CONTAINING PROTEIN"/>
    <property type="match status" value="1"/>
</dbReference>
<protein>
    <recommendedName>
        <fullName evidence="2">DUF8212 domain-containing protein</fullName>
    </recommendedName>
</protein>
<name>A0A2T3ZV98_TRIHA</name>
<reference evidence="3 4" key="1">
    <citation type="submission" date="2016-07" db="EMBL/GenBank/DDBJ databases">
        <title>Multiple horizontal gene transfer events from other fungi enriched the ability of initially mycotrophic Trichoderma (Ascomycota) to feed on dead plant biomass.</title>
        <authorList>
            <consortium name="DOE Joint Genome Institute"/>
            <person name="Aerts A."/>
            <person name="Atanasova L."/>
            <person name="Chenthamara K."/>
            <person name="Zhang J."/>
            <person name="Grujic M."/>
            <person name="Henrissat B."/>
            <person name="Kuo A."/>
            <person name="Salamov A."/>
            <person name="Lipzen A."/>
            <person name="Labutti K."/>
            <person name="Barry K."/>
            <person name="Miao Y."/>
            <person name="Rahimi M.J."/>
            <person name="Shen Q."/>
            <person name="Grigoriev I.V."/>
            <person name="Kubicek C.P."/>
            <person name="Druzhinina I.S."/>
        </authorList>
    </citation>
    <scope>NUCLEOTIDE SEQUENCE [LARGE SCALE GENOMIC DNA]</scope>
    <source>
        <strain evidence="3 4">CBS 226.95</strain>
    </source>
</reference>
<dbReference type="Proteomes" id="UP000241690">
    <property type="component" value="Unassembled WGS sequence"/>
</dbReference>
<feature type="non-terminal residue" evidence="3">
    <location>
        <position position="58"/>
    </location>
</feature>
<proteinExistence type="predicted"/>